<reference evidence="1 2" key="1">
    <citation type="submission" date="2024-04" db="EMBL/GenBank/DDBJ databases">
        <authorList>
            <person name="Waldvogel A.-M."/>
            <person name="Schoenle A."/>
        </authorList>
    </citation>
    <scope>NUCLEOTIDE SEQUENCE [LARGE SCALE GENOMIC DNA]</scope>
</reference>
<dbReference type="AlphaFoldDB" id="A0AAV2MEB7"/>
<proteinExistence type="predicted"/>
<accession>A0AAV2MEB7</accession>
<dbReference type="EMBL" id="OZ035829">
    <property type="protein sequence ID" value="CAL1611585.1"/>
    <property type="molecule type" value="Genomic_DNA"/>
</dbReference>
<gene>
    <name evidence="1" type="ORF">KC01_LOCUS37985</name>
</gene>
<organism evidence="1 2">
    <name type="scientific">Knipowitschia caucasica</name>
    <name type="common">Caucasian dwarf goby</name>
    <name type="synonym">Pomatoschistus caucasicus</name>
    <dbReference type="NCBI Taxonomy" id="637954"/>
    <lineage>
        <taxon>Eukaryota</taxon>
        <taxon>Metazoa</taxon>
        <taxon>Chordata</taxon>
        <taxon>Craniata</taxon>
        <taxon>Vertebrata</taxon>
        <taxon>Euteleostomi</taxon>
        <taxon>Actinopterygii</taxon>
        <taxon>Neopterygii</taxon>
        <taxon>Teleostei</taxon>
        <taxon>Neoteleostei</taxon>
        <taxon>Acanthomorphata</taxon>
        <taxon>Gobiaria</taxon>
        <taxon>Gobiiformes</taxon>
        <taxon>Gobioidei</taxon>
        <taxon>Gobiidae</taxon>
        <taxon>Gobiinae</taxon>
        <taxon>Knipowitschia</taxon>
    </lineage>
</organism>
<name>A0AAV2MEB7_KNICA</name>
<evidence type="ECO:0000313" key="2">
    <source>
        <dbReference type="Proteomes" id="UP001497482"/>
    </source>
</evidence>
<keyword evidence="2" id="KW-1185">Reference proteome</keyword>
<evidence type="ECO:0000313" key="1">
    <source>
        <dbReference type="EMBL" id="CAL1611585.1"/>
    </source>
</evidence>
<sequence>MQGDWMMMYQELPLWKQEVHDAAVFEVLWMKPWFGSSPPAWQLHANPNQFQNQRVLTLREHLVCIFVTWDQACVGNTLTQIREADVVVDVAPVQRMDI</sequence>
<protein>
    <submittedName>
        <fullName evidence="1">Uncharacterized protein</fullName>
    </submittedName>
</protein>
<dbReference type="Proteomes" id="UP001497482">
    <property type="component" value="Chromosome 7"/>
</dbReference>